<sequence length="537" mass="62821">MAICKSKNIGHIDLMEKNKKLGINLMEKVKKIEKKILKRSIEVIEKKLISEGDKVLIAFSGGPDSVFLYNFLKFLKSRISMEISLVYVNHNLRADVENDLKFVKKFASENDVDCYIQSVDVKKYSKENKKSLELAARELRYEAIEEVRKNIGYNKIATGHNMDDNVETFIFRLLRGTSMNGLKGIPEVRENIVRPILGFEKSEILYFLKSRNWEYLVDYTNNENDYTRNFIRNEIFPCFERVNPDFRRKVESLIVEINERNFAGAEKFENEKNLEKGNFKILKKNEVNQKDELSFFLKKNNVQVSREKIDQIFRSFFNKNGELKNAGTKEFYLGENKILQNVYGKLEIVKILNRNTKEDLESDKNRILSDKTIILKENQSIKWYNYKITLYENIENFKKDENAEYAIFKIDDRIENGEFFVRNRKDGDRISLKNLGHKKVKKILIDEKVPKGERDFVPIVGVKVSGIQNNLEFSSDDVKLENGNTNEVTEILAISDIKFSKFLEKIQENEIEKEIKKLGNGSKSKLLVIGRKNGRER</sequence>
<accession>A0A510KWK8</accession>
<comment type="catalytic activity">
    <reaction evidence="7 8">
        <text>cytidine(34) in tRNA(Ile2) + L-lysine + ATP = lysidine(34) in tRNA(Ile2) + AMP + diphosphate + H(+)</text>
        <dbReference type="Rhea" id="RHEA:43744"/>
        <dbReference type="Rhea" id="RHEA-COMP:10625"/>
        <dbReference type="Rhea" id="RHEA-COMP:10670"/>
        <dbReference type="ChEBI" id="CHEBI:15378"/>
        <dbReference type="ChEBI" id="CHEBI:30616"/>
        <dbReference type="ChEBI" id="CHEBI:32551"/>
        <dbReference type="ChEBI" id="CHEBI:33019"/>
        <dbReference type="ChEBI" id="CHEBI:82748"/>
        <dbReference type="ChEBI" id="CHEBI:83665"/>
        <dbReference type="ChEBI" id="CHEBI:456215"/>
        <dbReference type="EC" id="6.3.4.19"/>
    </reaction>
</comment>
<dbReference type="InterPro" id="IPR012795">
    <property type="entry name" value="tRNA_Ile_lys_synt_N"/>
</dbReference>
<dbReference type="NCBIfam" id="TIGR02433">
    <property type="entry name" value="lysidine_TilS_C"/>
    <property type="match status" value="1"/>
</dbReference>
<comment type="function">
    <text evidence="8">Ligates lysine onto the cytidine present at position 34 of the AUA codon-specific tRNA(Ile) that contains the anticodon CAU, in an ATP-dependent manner. Cytidine is converted to lysidine, thus changing the amino acid specificity of the tRNA from methionine to isoleucine.</text>
</comment>
<reference evidence="10 11" key="1">
    <citation type="submission" date="2019-07" db="EMBL/GenBank/DDBJ databases">
        <title>Complete Genome Sequence of Leptotrichia wadei Strain JMUB3936.</title>
        <authorList>
            <person name="Watanabe S."/>
            <person name="Cui L."/>
        </authorList>
    </citation>
    <scope>NUCLEOTIDE SEQUENCE [LARGE SCALE GENOMIC DNA]</scope>
    <source>
        <strain evidence="10 11">JMUB3936</strain>
    </source>
</reference>
<dbReference type="GO" id="GO:0005524">
    <property type="term" value="F:ATP binding"/>
    <property type="evidence" value="ECO:0007669"/>
    <property type="project" value="UniProtKB-UniRule"/>
</dbReference>
<keyword evidence="4 8" id="KW-0819">tRNA processing</keyword>
<dbReference type="GO" id="GO:0005737">
    <property type="term" value="C:cytoplasm"/>
    <property type="evidence" value="ECO:0007669"/>
    <property type="project" value="UniProtKB-SubCell"/>
</dbReference>
<evidence type="ECO:0000259" key="9">
    <source>
        <dbReference type="SMART" id="SM00977"/>
    </source>
</evidence>
<keyword evidence="6 8" id="KW-0067">ATP-binding</keyword>
<protein>
    <recommendedName>
        <fullName evidence="8">tRNA(Ile)-lysidine synthase</fullName>
        <ecNumber evidence="8">6.3.4.19</ecNumber>
    </recommendedName>
    <alternativeName>
        <fullName evidence="8">tRNA(Ile)-2-lysyl-cytidine synthase</fullName>
    </alternativeName>
    <alternativeName>
        <fullName evidence="8">tRNA(Ile)-lysidine synthetase</fullName>
    </alternativeName>
</protein>
<dbReference type="GO" id="GO:0006400">
    <property type="term" value="P:tRNA modification"/>
    <property type="evidence" value="ECO:0007669"/>
    <property type="project" value="UniProtKB-UniRule"/>
</dbReference>
<organism evidence="10 11">
    <name type="scientific">Leptotrichia wadei</name>
    <dbReference type="NCBI Taxonomy" id="157687"/>
    <lineage>
        <taxon>Bacteria</taxon>
        <taxon>Fusobacteriati</taxon>
        <taxon>Fusobacteriota</taxon>
        <taxon>Fusobacteriia</taxon>
        <taxon>Fusobacteriales</taxon>
        <taxon>Leptotrichiaceae</taxon>
        <taxon>Leptotrichia</taxon>
    </lineage>
</organism>
<dbReference type="EMBL" id="AP019841">
    <property type="protein sequence ID" value="BBM55171.1"/>
    <property type="molecule type" value="Genomic_DNA"/>
</dbReference>
<gene>
    <name evidence="8" type="primary">tilS</name>
    <name evidence="10" type="ORF">JMUB3936_1455</name>
</gene>
<dbReference type="EC" id="6.3.4.19" evidence="8"/>
<comment type="domain">
    <text evidence="8">The N-terminal region contains the highly conserved SGGXDS motif, predicted to be a P-loop motif involved in ATP binding.</text>
</comment>
<dbReference type="GO" id="GO:0032267">
    <property type="term" value="F:tRNA(Ile)-lysidine synthase activity"/>
    <property type="evidence" value="ECO:0007669"/>
    <property type="project" value="UniProtKB-EC"/>
</dbReference>
<evidence type="ECO:0000256" key="5">
    <source>
        <dbReference type="ARBA" id="ARBA00022741"/>
    </source>
</evidence>
<keyword evidence="3 8" id="KW-0436">Ligase</keyword>
<dbReference type="Pfam" id="PF11734">
    <property type="entry name" value="TilS_C"/>
    <property type="match status" value="1"/>
</dbReference>
<dbReference type="InterPro" id="IPR012094">
    <property type="entry name" value="tRNA_Ile_lys_synt"/>
</dbReference>
<dbReference type="NCBIfam" id="TIGR02432">
    <property type="entry name" value="lysidine_TilS_N"/>
    <property type="match status" value="1"/>
</dbReference>
<comment type="similarity">
    <text evidence="8">Belongs to the tRNA(Ile)-lysidine synthase family.</text>
</comment>
<feature type="domain" description="Lysidine-tRNA(Ile) synthetase C-terminal" evidence="9">
    <location>
        <begin position="419"/>
        <end position="494"/>
    </location>
</feature>
<dbReference type="InterPro" id="IPR014729">
    <property type="entry name" value="Rossmann-like_a/b/a_fold"/>
</dbReference>
<dbReference type="Proteomes" id="UP000321944">
    <property type="component" value="Chromosome"/>
</dbReference>
<dbReference type="SUPFAM" id="SSF56037">
    <property type="entry name" value="PheT/TilS domain"/>
    <property type="match status" value="1"/>
</dbReference>
<dbReference type="PANTHER" id="PTHR43033">
    <property type="entry name" value="TRNA(ILE)-LYSIDINE SYNTHASE-RELATED"/>
    <property type="match status" value="1"/>
</dbReference>
<evidence type="ECO:0000256" key="3">
    <source>
        <dbReference type="ARBA" id="ARBA00022598"/>
    </source>
</evidence>
<evidence type="ECO:0000256" key="1">
    <source>
        <dbReference type="ARBA" id="ARBA00004496"/>
    </source>
</evidence>
<evidence type="ECO:0000313" key="10">
    <source>
        <dbReference type="EMBL" id="BBM55171.1"/>
    </source>
</evidence>
<dbReference type="CDD" id="cd01992">
    <property type="entry name" value="TilS_N"/>
    <property type="match status" value="1"/>
</dbReference>
<dbReference type="SUPFAM" id="SSF52402">
    <property type="entry name" value="Adenine nucleotide alpha hydrolases-like"/>
    <property type="match status" value="1"/>
</dbReference>
<dbReference type="PANTHER" id="PTHR43033:SF1">
    <property type="entry name" value="TRNA(ILE)-LYSIDINE SYNTHASE-RELATED"/>
    <property type="match status" value="1"/>
</dbReference>
<keyword evidence="5 8" id="KW-0547">Nucleotide-binding</keyword>
<dbReference type="Pfam" id="PF01171">
    <property type="entry name" value="ATP_bind_3"/>
    <property type="match status" value="1"/>
</dbReference>
<dbReference type="AlphaFoldDB" id="A0A510KWK8"/>
<evidence type="ECO:0000313" key="11">
    <source>
        <dbReference type="Proteomes" id="UP000321944"/>
    </source>
</evidence>
<name>A0A510KWK8_9FUSO</name>
<keyword evidence="2 8" id="KW-0963">Cytoplasm</keyword>
<proteinExistence type="inferred from homology"/>
<evidence type="ECO:0000256" key="2">
    <source>
        <dbReference type="ARBA" id="ARBA00022490"/>
    </source>
</evidence>
<feature type="binding site" evidence="8">
    <location>
        <begin position="60"/>
        <end position="65"/>
    </location>
    <ligand>
        <name>ATP</name>
        <dbReference type="ChEBI" id="CHEBI:30616"/>
    </ligand>
</feature>
<comment type="subcellular location">
    <subcellularLocation>
        <location evidence="1 8">Cytoplasm</location>
    </subcellularLocation>
</comment>
<dbReference type="InterPro" id="IPR011063">
    <property type="entry name" value="TilS/TtcA_N"/>
</dbReference>
<evidence type="ECO:0000256" key="4">
    <source>
        <dbReference type="ARBA" id="ARBA00022694"/>
    </source>
</evidence>
<evidence type="ECO:0000256" key="6">
    <source>
        <dbReference type="ARBA" id="ARBA00022840"/>
    </source>
</evidence>
<dbReference type="HAMAP" id="MF_01161">
    <property type="entry name" value="tRNA_Ile_lys_synt"/>
    <property type="match status" value="1"/>
</dbReference>
<evidence type="ECO:0000256" key="8">
    <source>
        <dbReference type="HAMAP-Rule" id="MF_01161"/>
    </source>
</evidence>
<dbReference type="Gene3D" id="3.40.50.620">
    <property type="entry name" value="HUPs"/>
    <property type="match status" value="1"/>
</dbReference>
<dbReference type="InterPro" id="IPR012796">
    <property type="entry name" value="Lysidine-tRNA-synth_C"/>
</dbReference>
<dbReference type="SMART" id="SM00977">
    <property type="entry name" value="TilS_C"/>
    <property type="match status" value="1"/>
</dbReference>
<evidence type="ECO:0000256" key="7">
    <source>
        <dbReference type="ARBA" id="ARBA00048539"/>
    </source>
</evidence>